<dbReference type="GO" id="GO:0008270">
    <property type="term" value="F:zinc ion binding"/>
    <property type="evidence" value="ECO:0007669"/>
    <property type="project" value="UniProtKB-KW"/>
</dbReference>
<organism evidence="3 4">
    <name type="scientific">Stentor coeruleus</name>
    <dbReference type="NCBI Taxonomy" id="5963"/>
    <lineage>
        <taxon>Eukaryota</taxon>
        <taxon>Sar</taxon>
        <taxon>Alveolata</taxon>
        <taxon>Ciliophora</taxon>
        <taxon>Postciliodesmatophora</taxon>
        <taxon>Heterotrichea</taxon>
        <taxon>Heterotrichida</taxon>
        <taxon>Stentoridae</taxon>
        <taxon>Stentor</taxon>
    </lineage>
</organism>
<dbReference type="OrthoDB" id="296667at2759"/>
<reference evidence="3 4" key="1">
    <citation type="submission" date="2016-11" db="EMBL/GenBank/DDBJ databases">
        <title>The macronuclear genome of Stentor coeruleus: a giant cell with tiny introns.</title>
        <authorList>
            <person name="Slabodnick M."/>
            <person name="Ruby J.G."/>
            <person name="Reiff S.B."/>
            <person name="Swart E.C."/>
            <person name="Gosai S."/>
            <person name="Prabakaran S."/>
            <person name="Witkowska E."/>
            <person name="Larue G.E."/>
            <person name="Fisher S."/>
            <person name="Freeman R.M."/>
            <person name="Gunawardena J."/>
            <person name="Chu W."/>
            <person name="Stover N.A."/>
            <person name="Gregory B.D."/>
            <person name="Nowacki M."/>
            <person name="Derisi J."/>
            <person name="Roy S.W."/>
            <person name="Marshall W.F."/>
            <person name="Sood P."/>
        </authorList>
    </citation>
    <scope>NUCLEOTIDE SEQUENCE [LARGE SCALE GENOMIC DNA]</scope>
    <source>
        <strain evidence="3">WM001</strain>
    </source>
</reference>
<dbReference type="Pfam" id="PF13920">
    <property type="entry name" value="zf-C3HC4_3"/>
    <property type="match status" value="1"/>
</dbReference>
<evidence type="ECO:0000259" key="2">
    <source>
        <dbReference type="PROSITE" id="PS50089"/>
    </source>
</evidence>
<dbReference type="SUPFAM" id="SSF57850">
    <property type="entry name" value="RING/U-box"/>
    <property type="match status" value="1"/>
</dbReference>
<protein>
    <recommendedName>
        <fullName evidence="2">RING-type domain-containing protein</fullName>
    </recommendedName>
</protein>
<evidence type="ECO:0000313" key="3">
    <source>
        <dbReference type="EMBL" id="OMJ66086.1"/>
    </source>
</evidence>
<sequence>MGKKLGKLKNDLQQANSILSSDTFYTATGFRMNLMFTDKIHIVRIDKNIIQVDQLIEGQPPKHIGNISPINLKKAICIGEYINSISSTKNPTGLEENLCCICLDQNIEILLECGHGYCEKDIMDWEHRDSSCPMCRRKMNQDMMYTSLENFKDENELQQSISELFNLIK</sequence>
<keyword evidence="1" id="KW-0479">Metal-binding</keyword>
<dbReference type="EMBL" id="MPUH01001824">
    <property type="protein sequence ID" value="OMJ66086.1"/>
    <property type="molecule type" value="Genomic_DNA"/>
</dbReference>
<keyword evidence="1" id="KW-0862">Zinc</keyword>
<proteinExistence type="predicted"/>
<dbReference type="AlphaFoldDB" id="A0A1R2ANM0"/>
<dbReference type="GO" id="GO:0051865">
    <property type="term" value="P:protein autoubiquitination"/>
    <property type="evidence" value="ECO:0007669"/>
    <property type="project" value="TreeGrafter"/>
</dbReference>
<dbReference type="PANTHER" id="PTHR12109:SF3">
    <property type="entry name" value="RING FINGER PROTEIN 141"/>
    <property type="match status" value="1"/>
</dbReference>
<feature type="domain" description="RING-type" evidence="2">
    <location>
        <begin position="99"/>
        <end position="136"/>
    </location>
</feature>
<comment type="caution">
    <text evidence="3">The sequence shown here is derived from an EMBL/GenBank/DDBJ whole genome shotgun (WGS) entry which is preliminary data.</text>
</comment>
<gene>
    <name evidence="3" type="ORF">SteCoe_37195</name>
</gene>
<dbReference type="PANTHER" id="PTHR12109">
    <property type="entry name" value="RING FINGER PROTEIN 141-RELATED"/>
    <property type="match status" value="1"/>
</dbReference>
<keyword evidence="1" id="KW-0863">Zinc-finger</keyword>
<name>A0A1R2ANM0_9CILI</name>
<dbReference type="InterPro" id="IPR013083">
    <property type="entry name" value="Znf_RING/FYVE/PHD"/>
</dbReference>
<dbReference type="Gene3D" id="3.30.40.10">
    <property type="entry name" value="Zinc/RING finger domain, C3HC4 (zinc finger)"/>
    <property type="match status" value="1"/>
</dbReference>
<evidence type="ECO:0000313" key="4">
    <source>
        <dbReference type="Proteomes" id="UP000187209"/>
    </source>
</evidence>
<dbReference type="InterPro" id="IPR001841">
    <property type="entry name" value="Znf_RING"/>
</dbReference>
<dbReference type="InterPro" id="IPR047126">
    <property type="entry name" value="RNF141-like"/>
</dbReference>
<dbReference type="GO" id="GO:0004842">
    <property type="term" value="F:ubiquitin-protein transferase activity"/>
    <property type="evidence" value="ECO:0007669"/>
    <property type="project" value="TreeGrafter"/>
</dbReference>
<keyword evidence="4" id="KW-1185">Reference proteome</keyword>
<dbReference type="Proteomes" id="UP000187209">
    <property type="component" value="Unassembled WGS sequence"/>
</dbReference>
<accession>A0A1R2ANM0</accession>
<dbReference type="PROSITE" id="PS50089">
    <property type="entry name" value="ZF_RING_2"/>
    <property type="match status" value="1"/>
</dbReference>
<evidence type="ECO:0000256" key="1">
    <source>
        <dbReference type="PROSITE-ProRule" id="PRU00175"/>
    </source>
</evidence>